<feature type="signal peptide" evidence="1">
    <location>
        <begin position="1"/>
        <end position="16"/>
    </location>
</feature>
<keyword evidence="1" id="KW-0732">Signal</keyword>
<comment type="caution">
    <text evidence="2">The sequence shown here is derived from an EMBL/GenBank/DDBJ whole genome shotgun (WGS) entry which is preliminary data.</text>
</comment>
<protein>
    <submittedName>
        <fullName evidence="2">Uncharacterized protein</fullName>
    </submittedName>
</protein>
<reference evidence="2 3" key="1">
    <citation type="journal article" date="2016" name="Genome Announc.">
        <title>Draft Whole-Genome Sequence of Trichoderma gamsii T6085, a Promising Biocontrol Agent of Fusarium Head Blight on Wheat.</title>
        <authorList>
            <person name="Baroncelli R."/>
            <person name="Zapparata A."/>
            <person name="Piaggeschi G."/>
            <person name="Sarrocco S."/>
            <person name="Vannacci G."/>
        </authorList>
    </citation>
    <scope>NUCLEOTIDE SEQUENCE [LARGE SCALE GENOMIC DNA]</scope>
    <source>
        <strain evidence="2 3">T6085</strain>
    </source>
</reference>
<evidence type="ECO:0000256" key="1">
    <source>
        <dbReference type="SAM" id="SignalP"/>
    </source>
</evidence>
<proteinExistence type="predicted"/>
<sequence length="53" mass="5817">MNIQAPLSCLVTFVSACTCSSFHAFVLHVHYQISLTLHVKAIPPTYLPTCKSP</sequence>
<organism evidence="2 3">
    <name type="scientific">Trichoderma gamsii</name>
    <dbReference type="NCBI Taxonomy" id="398673"/>
    <lineage>
        <taxon>Eukaryota</taxon>
        <taxon>Fungi</taxon>
        <taxon>Dikarya</taxon>
        <taxon>Ascomycota</taxon>
        <taxon>Pezizomycotina</taxon>
        <taxon>Sordariomycetes</taxon>
        <taxon>Hypocreomycetidae</taxon>
        <taxon>Hypocreales</taxon>
        <taxon>Hypocreaceae</taxon>
        <taxon>Trichoderma</taxon>
    </lineage>
</organism>
<dbReference type="RefSeq" id="XP_024406599.1">
    <property type="nucleotide sequence ID" value="XM_024548588.1"/>
</dbReference>
<dbReference type="EMBL" id="JPDN02000002">
    <property type="protein sequence ID" value="PON30164.1"/>
    <property type="molecule type" value="Genomic_DNA"/>
</dbReference>
<evidence type="ECO:0000313" key="2">
    <source>
        <dbReference type="EMBL" id="PON30164.1"/>
    </source>
</evidence>
<feature type="chain" id="PRO_5015152597" evidence="1">
    <location>
        <begin position="17"/>
        <end position="53"/>
    </location>
</feature>
<evidence type="ECO:0000313" key="3">
    <source>
        <dbReference type="Proteomes" id="UP000054821"/>
    </source>
</evidence>
<keyword evidence="3" id="KW-1185">Reference proteome</keyword>
<dbReference type="AlphaFoldDB" id="A0A2P5A0U2"/>
<name>A0A2P5A0U2_9HYPO</name>
<accession>A0A2P5A0U2</accession>
<dbReference type="GeneID" id="36347277"/>
<dbReference type="Proteomes" id="UP000054821">
    <property type="component" value="Unassembled WGS sequence"/>
</dbReference>
<gene>
    <name evidence="2" type="ORF">TGAM01_v200604</name>
</gene>